<keyword evidence="5" id="KW-0802">TPR repeat</keyword>
<gene>
    <name evidence="8" type="ORF">JKL49_11285</name>
</gene>
<evidence type="ECO:0000256" key="1">
    <source>
        <dbReference type="ARBA" id="ARBA00004922"/>
    </source>
</evidence>
<feature type="region of interest" description="Disordered" evidence="6">
    <location>
        <begin position="210"/>
        <end position="301"/>
    </location>
</feature>
<comment type="pathway">
    <text evidence="1">Protein modification; protein glycosylation.</text>
</comment>
<keyword evidence="2" id="KW-0328">Glycosyltransferase</keyword>
<dbReference type="PANTHER" id="PTHR44835">
    <property type="entry name" value="UDP-N-ACETYLGLUCOSAMINE--PEPTIDE N-ACETYLGLUCOSAMINYLTRANSFERASE SPINDLY-RELATED"/>
    <property type="match status" value="1"/>
</dbReference>
<reference evidence="8" key="1">
    <citation type="submission" date="2021-01" db="EMBL/GenBank/DDBJ databases">
        <title>Genome sequence of Phenylobacterium sp. 20VBR1 isolated from a valley glaceir, Ny-Alesund, Svalbard.</title>
        <authorList>
            <person name="Thomas F.A."/>
            <person name="Krishnan K.P."/>
            <person name="Sinha R.K."/>
        </authorList>
    </citation>
    <scope>NUCLEOTIDE SEQUENCE</scope>
    <source>
        <strain evidence="8">20VBR1</strain>
    </source>
</reference>
<dbReference type="InterPro" id="IPR051939">
    <property type="entry name" value="Glycosyltr_41/O-GlcNAc_trsf"/>
</dbReference>
<dbReference type="AlphaFoldDB" id="A0A974P5N2"/>
<evidence type="ECO:0000256" key="5">
    <source>
        <dbReference type="ARBA" id="ARBA00022803"/>
    </source>
</evidence>
<dbReference type="GO" id="GO:0016757">
    <property type="term" value="F:glycosyltransferase activity"/>
    <property type="evidence" value="ECO:0007669"/>
    <property type="project" value="UniProtKB-KW"/>
</dbReference>
<evidence type="ECO:0000256" key="3">
    <source>
        <dbReference type="ARBA" id="ARBA00022679"/>
    </source>
</evidence>
<dbReference type="PANTHER" id="PTHR44835:SF1">
    <property type="entry name" value="PROTEIN O-GLCNAC TRANSFERASE"/>
    <property type="match status" value="1"/>
</dbReference>
<proteinExistence type="predicted"/>
<sequence length="301" mass="32843">MLHADGTQAADDDALFVEQIWRLGPIAVPFRPGARLDPTPTPALANGFVTFASFNHPARLNDATVAAWARILKGRAGSRLLLKYRYFLDPVLQQAVLARFLGHGVTAERIVFEGHSTGPDYLKSFGRIDLALDPSPAPGGTTSSEAVSNGVPLLTLRGPDFYSRVGTLRLEPLGLHQLVAESWDDYVAKALALTEDLAALDALRAEVRPRFEASRSATRRGSRPSWRTPSARCSSAGRPAARRRTCRSSRREDKALRRCRTGRSGAEFPLAKAGARRRHWPTSDRRGPTTCRPSLSDANGP</sequence>
<evidence type="ECO:0000256" key="4">
    <source>
        <dbReference type="ARBA" id="ARBA00022737"/>
    </source>
</evidence>
<dbReference type="EMBL" id="CP068570">
    <property type="protein sequence ID" value="QQZ51519.1"/>
    <property type="molecule type" value="Genomic_DNA"/>
</dbReference>
<dbReference type="InterPro" id="IPR029489">
    <property type="entry name" value="OGT/SEC/SPY_C"/>
</dbReference>
<dbReference type="SUPFAM" id="SSF53756">
    <property type="entry name" value="UDP-Glycosyltransferase/glycogen phosphorylase"/>
    <property type="match status" value="1"/>
</dbReference>
<name>A0A974P5N2_9CAUL</name>
<evidence type="ECO:0000256" key="6">
    <source>
        <dbReference type="SAM" id="MobiDB-lite"/>
    </source>
</evidence>
<evidence type="ECO:0000256" key="2">
    <source>
        <dbReference type="ARBA" id="ARBA00022676"/>
    </source>
</evidence>
<dbReference type="Gene3D" id="3.40.50.2000">
    <property type="entry name" value="Glycogen Phosphorylase B"/>
    <property type="match status" value="1"/>
</dbReference>
<evidence type="ECO:0000313" key="8">
    <source>
        <dbReference type="EMBL" id="QQZ51519.1"/>
    </source>
</evidence>
<organism evidence="8">
    <name type="scientific">Phenylobacterium glaciei</name>
    <dbReference type="NCBI Taxonomy" id="2803784"/>
    <lineage>
        <taxon>Bacteria</taxon>
        <taxon>Pseudomonadati</taxon>
        <taxon>Pseudomonadota</taxon>
        <taxon>Alphaproteobacteria</taxon>
        <taxon>Caulobacterales</taxon>
        <taxon>Caulobacteraceae</taxon>
        <taxon>Phenylobacterium</taxon>
    </lineage>
</organism>
<feature type="compositionally biased region" description="Polar residues" evidence="6">
    <location>
        <begin position="291"/>
        <end position="301"/>
    </location>
</feature>
<feature type="domain" description="O-GlcNAc transferase C-terminal" evidence="7">
    <location>
        <begin position="44"/>
        <end position="212"/>
    </location>
</feature>
<dbReference type="Pfam" id="PF13844">
    <property type="entry name" value="Glyco_transf_41"/>
    <property type="match status" value="1"/>
</dbReference>
<accession>A0A974P5N2</accession>
<keyword evidence="3" id="KW-0808">Transferase</keyword>
<protein>
    <recommendedName>
        <fullName evidence="7">O-GlcNAc transferase C-terminal domain-containing protein</fullName>
    </recommendedName>
</protein>
<keyword evidence="4" id="KW-0677">Repeat</keyword>
<evidence type="ECO:0000259" key="7">
    <source>
        <dbReference type="Pfam" id="PF13844"/>
    </source>
</evidence>